<sequence>MGIYVDIDLDFLIKPIKQEGENNKRLYKGEGCFIDDIYNFVSNLQNHGLLNSKEKKFFTNHKKSYTYWWIKRTTNNTVIHIDAHSDLYRNKQKDLTLLRDLDMNCDDYMWYAIRDGFINEIYWVVPDNSYDLKDEKVYKKFVPQNLLKSLVVEENLIHYTFDVLTRVGEQTIDYFVLTFDKLPYFENIDLITVATSPEFYSEKADEYIFKALYLLGAKEEEIERIKNFHLDITKAP</sequence>
<dbReference type="OrthoDB" id="157023at2"/>
<reference evidence="1 2" key="1">
    <citation type="journal article" date="2011" name="J. Bacteriol.">
        <title>Draft genome sequence of Caloramator australicus strain RC3T, a thermoanaerobe from the Great Artesian Basin of Australia.</title>
        <authorList>
            <person name="Ogg C.D."/>
            <person name="Patel B.K.C."/>
        </authorList>
    </citation>
    <scope>NUCLEOTIDE SEQUENCE [LARGE SCALE GENOMIC DNA]</scope>
    <source>
        <strain evidence="1 2">RC3</strain>
    </source>
</reference>
<dbReference type="EMBL" id="CAKP01000046">
    <property type="protein sequence ID" value="CCJ33039.1"/>
    <property type="molecule type" value="Genomic_DNA"/>
</dbReference>
<gene>
    <name evidence="1" type="ORF">CAAU_0955</name>
</gene>
<organism evidence="1 2">
    <name type="scientific">Caloramator australicus RC3</name>
    <dbReference type="NCBI Taxonomy" id="857293"/>
    <lineage>
        <taxon>Bacteria</taxon>
        <taxon>Bacillati</taxon>
        <taxon>Bacillota</taxon>
        <taxon>Clostridia</taxon>
        <taxon>Eubacteriales</taxon>
        <taxon>Clostridiaceae</taxon>
        <taxon>Caloramator</taxon>
    </lineage>
</organism>
<name>I7K653_9CLOT</name>
<evidence type="ECO:0000313" key="1">
    <source>
        <dbReference type="EMBL" id="CCJ33039.1"/>
    </source>
</evidence>
<keyword evidence="2" id="KW-1185">Reference proteome</keyword>
<dbReference type="Proteomes" id="UP000007652">
    <property type="component" value="Unassembled WGS sequence"/>
</dbReference>
<accession>I7K653</accession>
<dbReference type="eggNOG" id="ENOG5033ZCJ">
    <property type="taxonomic scope" value="Bacteria"/>
</dbReference>
<comment type="caution">
    <text evidence="1">The sequence shown here is derived from an EMBL/GenBank/DDBJ whole genome shotgun (WGS) entry which is preliminary data.</text>
</comment>
<proteinExistence type="predicted"/>
<evidence type="ECO:0000313" key="2">
    <source>
        <dbReference type="Proteomes" id="UP000007652"/>
    </source>
</evidence>
<dbReference type="AlphaFoldDB" id="I7K653"/>
<dbReference type="RefSeq" id="WP_008908313.1">
    <property type="nucleotide sequence ID" value="NZ_CAKP01000046.1"/>
</dbReference>
<protein>
    <submittedName>
        <fullName evidence="1">Uncharacterized protein</fullName>
    </submittedName>
</protein>